<dbReference type="PANTHER" id="PTHR46018:SF2">
    <property type="entry name" value="ZINC PHOSPHODIESTERASE ELAC PROTEIN 1"/>
    <property type="match status" value="1"/>
</dbReference>
<evidence type="ECO:0000256" key="2">
    <source>
        <dbReference type="ARBA" id="ARBA00022694"/>
    </source>
</evidence>
<evidence type="ECO:0000256" key="7">
    <source>
        <dbReference type="ARBA" id="ARBA00022833"/>
    </source>
</evidence>
<comment type="similarity">
    <text evidence="8">Belongs to the RNase Z family.</text>
</comment>
<feature type="binding site" evidence="8">
    <location>
        <position position="141"/>
    </location>
    <ligand>
        <name>Zn(2+)</name>
        <dbReference type="ChEBI" id="CHEBI:29105"/>
        <label>1</label>
        <note>catalytic</note>
    </ligand>
</feature>
<keyword evidence="4 8" id="KW-0479">Metal-binding</keyword>
<comment type="function">
    <text evidence="8">Zinc phosphodiesterase, which displays some tRNA 3'-processing endonuclease activity. Probably involved in tRNA maturation, by removing a 3'-trailer from precursor tRNA.</text>
</comment>
<organism evidence="9 10">
    <name type="scientific">Endozoicomonas numazuensis</name>
    <dbReference type="NCBI Taxonomy" id="1137799"/>
    <lineage>
        <taxon>Bacteria</taxon>
        <taxon>Pseudomonadati</taxon>
        <taxon>Pseudomonadota</taxon>
        <taxon>Gammaproteobacteria</taxon>
        <taxon>Oceanospirillales</taxon>
        <taxon>Endozoicomonadaceae</taxon>
        <taxon>Endozoicomonas</taxon>
    </lineage>
</organism>
<dbReference type="EMBL" id="JOKH01000001">
    <property type="protein sequence ID" value="KEQ19392.1"/>
    <property type="molecule type" value="Genomic_DNA"/>
</dbReference>
<dbReference type="Gene3D" id="3.60.15.10">
    <property type="entry name" value="Ribonuclease Z/Hydroxyacylglutathione hydrolase-like"/>
    <property type="match status" value="1"/>
</dbReference>
<dbReference type="GO" id="GO:0008270">
    <property type="term" value="F:zinc ion binding"/>
    <property type="evidence" value="ECO:0007669"/>
    <property type="project" value="UniProtKB-UniRule"/>
</dbReference>
<gene>
    <name evidence="8" type="primary">rnz</name>
    <name evidence="9" type="ORF">GZ78_05395</name>
</gene>
<dbReference type="PANTHER" id="PTHR46018">
    <property type="entry name" value="ZINC PHOSPHODIESTERASE ELAC PROTEIN 1"/>
    <property type="match status" value="1"/>
</dbReference>
<dbReference type="CDD" id="cd07717">
    <property type="entry name" value="RNaseZ_ZiPD-like_MBL-fold"/>
    <property type="match status" value="1"/>
</dbReference>
<name>A0A081NLR9_9GAMM</name>
<evidence type="ECO:0000313" key="9">
    <source>
        <dbReference type="EMBL" id="KEQ19392.1"/>
    </source>
</evidence>
<dbReference type="InterPro" id="IPR013471">
    <property type="entry name" value="RNase_Z/BN"/>
</dbReference>
<feature type="binding site" evidence="8">
    <location>
        <position position="62"/>
    </location>
    <ligand>
        <name>Zn(2+)</name>
        <dbReference type="ChEBI" id="CHEBI:29105"/>
        <label>1</label>
        <note>catalytic</note>
    </ligand>
</feature>
<keyword evidence="3 8" id="KW-0540">Nuclease</keyword>
<feature type="binding site" evidence="8">
    <location>
        <position position="66"/>
    </location>
    <ligand>
        <name>Zn(2+)</name>
        <dbReference type="ChEBI" id="CHEBI:29105"/>
        <label>2</label>
        <note>catalytic</note>
    </ligand>
</feature>
<evidence type="ECO:0000256" key="6">
    <source>
        <dbReference type="ARBA" id="ARBA00022801"/>
    </source>
</evidence>
<keyword evidence="5 8" id="KW-0255">Endonuclease</keyword>
<dbReference type="EC" id="3.1.26.11" evidence="8"/>
<reference evidence="9 10" key="1">
    <citation type="submission" date="2014-06" db="EMBL/GenBank/DDBJ databases">
        <title>Whole Genome Sequences of Three Symbiotic Endozoicomonas Bacteria.</title>
        <authorList>
            <person name="Neave M.J."/>
            <person name="Apprill A."/>
            <person name="Voolstra C.R."/>
        </authorList>
    </citation>
    <scope>NUCLEOTIDE SEQUENCE [LARGE SCALE GENOMIC DNA]</scope>
    <source>
        <strain evidence="9 10">DSM 25634</strain>
    </source>
</reference>
<comment type="subunit">
    <text evidence="1 8">Homodimer.</text>
</comment>
<proteinExistence type="inferred from homology"/>
<accession>A0A081NLR9</accession>
<keyword evidence="6 8" id="KW-0378">Hydrolase</keyword>
<protein>
    <recommendedName>
        <fullName evidence="8">Ribonuclease Z</fullName>
        <shortName evidence="8">RNase Z</shortName>
        <ecNumber evidence="8">3.1.26.11</ecNumber>
    </recommendedName>
    <alternativeName>
        <fullName evidence="8">tRNA 3 endonuclease</fullName>
    </alternativeName>
    <alternativeName>
        <fullName evidence="8">tRNase Z</fullName>
    </alternativeName>
</protein>
<evidence type="ECO:0000256" key="3">
    <source>
        <dbReference type="ARBA" id="ARBA00022722"/>
    </source>
</evidence>
<dbReference type="GO" id="GO:0042781">
    <property type="term" value="F:3'-tRNA processing endoribonuclease activity"/>
    <property type="evidence" value="ECO:0007669"/>
    <property type="project" value="UniProtKB-UniRule"/>
</dbReference>
<dbReference type="InterPro" id="IPR036866">
    <property type="entry name" value="RibonucZ/Hydroxyglut_hydro"/>
</dbReference>
<dbReference type="STRING" id="1137799.GZ78_05395"/>
<dbReference type="Pfam" id="PF23023">
    <property type="entry name" value="Anti-Pycsar_Apyc1"/>
    <property type="match status" value="1"/>
</dbReference>
<evidence type="ECO:0000256" key="5">
    <source>
        <dbReference type="ARBA" id="ARBA00022759"/>
    </source>
</evidence>
<dbReference type="NCBIfam" id="NF000801">
    <property type="entry name" value="PRK00055.1-3"/>
    <property type="match status" value="1"/>
</dbReference>
<feature type="binding site" evidence="8">
    <location>
        <position position="271"/>
    </location>
    <ligand>
        <name>Zn(2+)</name>
        <dbReference type="ChEBI" id="CHEBI:29105"/>
        <label>2</label>
        <note>catalytic</note>
    </ligand>
</feature>
<comment type="cofactor">
    <cofactor evidence="8">
        <name>Zn(2+)</name>
        <dbReference type="ChEBI" id="CHEBI:29105"/>
    </cofactor>
    <text evidence="8">Binds 2 Zn(2+) ions.</text>
</comment>
<comment type="catalytic activity">
    <reaction evidence="8">
        <text>Endonucleolytic cleavage of RNA, removing extra 3' nucleotides from tRNA precursor, generating 3' termini of tRNAs. A 3'-hydroxy group is left at the tRNA terminus and a 5'-phosphoryl group is left at the trailer molecule.</text>
        <dbReference type="EC" id="3.1.26.11"/>
    </reaction>
</comment>
<keyword evidence="2 8" id="KW-0819">tRNA processing</keyword>
<keyword evidence="7 8" id="KW-0862">Zinc</keyword>
<keyword evidence="10" id="KW-1185">Reference proteome</keyword>
<dbReference type="RefSeq" id="WP_034833206.1">
    <property type="nucleotide sequence ID" value="NZ_JOKH01000001.1"/>
</dbReference>
<sequence>MRFTFLGTSAGSPTVDRNVTAMALALDESRDWYLVDCGEGTQQRLLKSRYTLSGLAGIFITHVHGDHIFGLPGLITSASMQGRKEPLMICAPEGVESFVRHSLKCAAVSNMPFELNFIRSDQPDFHFQDQRFEVTAHELSHRVPSFAYRFQEQPVIQSMDQEKLASMGVPRGPLWGELQNGNSVALSDGRIVHAQDVRLPPLSGRVAIIGGDNDQPDLLIEAMKGVDVLVHEATFTDPVLEKVGPQYMHSTARMVGEAAEQGGVNYVILTHISGRYRKNSSEFASSVEALRREAQSVFRGQVELAEDFGCWALDRERNLSRIE</sequence>
<evidence type="ECO:0000313" key="10">
    <source>
        <dbReference type="Proteomes" id="UP000028073"/>
    </source>
</evidence>
<dbReference type="AlphaFoldDB" id="A0A081NLR9"/>
<feature type="binding site" evidence="8">
    <location>
        <position position="67"/>
    </location>
    <ligand>
        <name>Zn(2+)</name>
        <dbReference type="ChEBI" id="CHEBI:29105"/>
        <label>2</label>
        <note>catalytic</note>
    </ligand>
</feature>
<dbReference type="eggNOG" id="COG1234">
    <property type="taxonomic scope" value="Bacteria"/>
</dbReference>
<dbReference type="Proteomes" id="UP000028073">
    <property type="component" value="Unassembled WGS sequence"/>
</dbReference>
<dbReference type="HAMAP" id="MF_01818">
    <property type="entry name" value="RNase_Z_BN"/>
    <property type="match status" value="1"/>
</dbReference>
<comment type="caution">
    <text evidence="9">The sequence shown here is derived from an EMBL/GenBank/DDBJ whole genome shotgun (WGS) entry which is preliminary data.</text>
</comment>
<feature type="binding site" evidence="8">
    <location>
        <position position="64"/>
    </location>
    <ligand>
        <name>Zn(2+)</name>
        <dbReference type="ChEBI" id="CHEBI:29105"/>
        <label>1</label>
        <note>catalytic</note>
    </ligand>
</feature>
<feature type="active site" description="Proton acceptor" evidence="8">
    <location>
        <position position="66"/>
    </location>
</feature>
<feature type="binding site" evidence="8">
    <location>
        <position position="212"/>
    </location>
    <ligand>
        <name>Zn(2+)</name>
        <dbReference type="ChEBI" id="CHEBI:29105"/>
        <label>1</label>
        <note>catalytic</note>
    </ligand>
</feature>
<evidence type="ECO:0000256" key="4">
    <source>
        <dbReference type="ARBA" id="ARBA00022723"/>
    </source>
</evidence>
<dbReference type="SUPFAM" id="SSF56281">
    <property type="entry name" value="Metallo-hydrolase/oxidoreductase"/>
    <property type="match status" value="1"/>
</dbReference>
<dbReference type="OrthoDB" id="9803916at2"/>
<feature type="binding site" evidence="8">
    <location>
        <position position="212"/>
    </location>
    <ligand>
        <name>Zn(2+)</name>
        <dbReference type="ChEBI" id="CHEBI:29105"/>
        <label>2</label>
        <note>catalytic</note>
    </ligand>
</feature>
<evidence type="ECO:0000256" key="8">
    <source>
        <dbReference type="HAMAP-Rule" id="MF_01818"/>
    </source>
</evidence>
<evidence type="ECO:0000256" key="1">
    <source>
        <dbReference type="ARBA" id="ARBA00011738"/>
    </source>
</evidence>